<sequence length="78" mass="8387">MSFSALIAGQRGSGLMNKREPAMSFEAAAVRASKSMDASEVVVCPICGMDVDNWFNRAYLLRWGYCGSSMCIGKGAKV</sequence>
<dbReference type="EMBL" id="MT142633">
    <property type="protein sequence ID" value="QJA86410.1"/>
    <property type="molecule type" value="Genomic_DNA"/>
</dbReference>
<evidence type="ECO:0000313" key="1">
    <source>
        <dbReference type="EMBL" id="QJA86410.1"/>
    </source>
</evidence>
<accession>A0A6M3KWV5</accession>
<organism evidence="1">
    <name type="scientific">viral metagenome</name>
    <dbReference type="NCBI Taxonomy" id="1070528"/>
    <lineage>
        <taxon>unclassified sequences</taxon>
        <taxon>metagenomes</taxon>
        <taxon>organismal metagenomes</taxon>
    </lineage>
</organism>
<reference evidence="1" key="1">
    <citation type="submission" date="2020-03" db="EMBL/GenBank/DDBJ databases">
        <title>The deep terrestrial virosphere.</title>
        <authorList>
            <person name="Holmfeldt K."/>
            <person name="Nilsson E."/>
            <person name="Simone D."/>
            <person name="Lopez-Fernandez M."/>
            <person name="Wu X."/>
            <person name="de Brujin I."/>
            <person name="Lundin D."/>
            <person name="Andersson A."/>
            <person name="Bertilsson S."/>
            <person name="Dopson M."/>
        </authorList>
    </citation>
    <scope>NUCLEOTIDE SEQUENCE</scope>
    <source>
        <strain evidence="1">MM415B02084</strain>
    </source>
</reference>
<gene>
    <name evidence="1" type="ORF">MM415B02084_0013</name>
</gene>
<protein>
    <submittedName>
        <fullName evidence="1">Uncharacterized protein</fullName>
    </submittedName>
</protein>
<name>A0A6M3KWV5_9ZZZZ</name>
<proteinExistence type="predicted"/>
<dbReference type="AlphaFoldDB" id="A0A6M3KWV5"/>